<evidence type="ECO:0000256" key="1">
    <source>
        <dbReference type="SAM" id="MobiDB-lite"/>
    </source>
</evidence>
<protein>
    <submittedName>
        <fullName evidence="2">Uncharacterized protein</fullName>
    </submittedName>
</protein>
<keyword evidence="3" id="KW-1185">Reference proteome</keyword>
<feature type="region of interest" description="Disordered" evidence="1">
    <location>
        <begin position="41"/>
        <end position="72"/>
    </location>
</feature>
<name>A0A917RT90_9NOCA</name>
<dbReference type="AlphaFoldDB" id="A0A917RT90"/>
<reference evidence="2" key="1">
    <citation type="journal article" date="2014" name="Int. J. Syst. Evol. Microbiol.">
        <title>Complete genome sequence of Corynebacterium casei LMG S-19264T (=DSM 44701T), isolated from a smear-ripened cheese.</title>
        <authorList>
            <consortium name="US DOE Joint Genome Institute (JGI-PGF)"/>
            <person name="Walter F."/>
            <person name="Albersmeier A."/>
            <person name="Kalinowski J."/>
            <person name="Ruckert C."/>
        </authorList>
    </citation>
    <scope>NUCLEOTIDE SEQUENCE</scope>
    <source>
        <strain evidence="2">CGMCC 4.3508</strain>
    </source>
</reference>
<sequence length="72" mass="7522">MIICCHGDNGAILLRESSDEIAATQPFNDRLTPEHVRAHLRGSASVSAGESAMVAAGSQVPVGNPERVQPAQ</sequence>
<proteinExistence type="predicted"/>
<dbReference type="Proteomes" id="UP000638263">
    <property type="component" value="Unassembled WGS sequence"/>
</dbReference>
<gene>
    <name evidence="2" type="ORF">GCM10011588_49380</name>
</gene>
<evidence type="ECO:0000313" key="2">
    <source>
        <dbReference type="EMBL" id="GGL28608.1"/>
    </source>
</evidence>
<comment type="caution">
    <text evidence="2">The sequence shown here is derived from an EMBL/GenBank/DDBJ whole genome shotgun (WGS) entry which is preliminary data.</text>
</comment>
<reference evidence="2" key="2">
    <citation type="submission" date="2020-09" db="EMBL/GenBank/DDBJ databases">
        <authorList>
            <person name="Sun Q."/>
            <person name="Zhou Y."/>
        </authorList>
    </citation>
    <scope>NUCLEOTIDE SEQUENCE</scope>
    <source>
        <strain evidence="2">CGMCC 4.3508</strain>
    </source>
</reference>
<organism evidence="2 3">
    <name type="scientific">Nocardia jinanensis</name>
    <dbReference type="NCBI Taxonomy" id="382504"/>
    <lineage>
        <taxon>Bacteria</taxon>
        <taxon>Bacillati</taxon>
        <taxon>Actinomycetota</taxon>
        <taxon>Actinomycetes</taxon>
        <taxon>Mycobacteriales</taxon>
        <taxon>Nocardiaceae</taxon>
        <taxon>Nocardia</taxon>
    </lineage>
</organism>
<accession>A0A917RT90</accession>
<dbReference type="EMBL" id="BMMH01000011">
    <property type="protein sequence ID" value="GGL28608.1"/>
    <property type="molecule type" value="Genomic_DNA"/>
</dbReference>
<evidence type="ECO:0000313" key="3">
    <source>
        <dbReference type="Proteomes" id="UP000638263"/>
    </source>
</evidence>